<feature type="region of interest" description="Disordered" evidence="1">
    <location>
        <begin position="1"/>
        <end position="25"/>
    </location>
</feature>
<dbReference type="EMBL" id="JBHSOC010000010">
    <property type="protein sequence ID" value="MFC5641210.1"/>
    <property type="molecule type" value="Genomic_DNA"/>
</dbReference>
<dbReference type="InterPro" id="IPR027434">
    <property type="entry name" value="Homing_endonucl"/>
</dbReference>
<reference evidence="4" key="1">
    <citation type="journal article" date="2019" name="Int. J. Syst. Evol. Microbiol.">
        <title>The Global Catalogue of Microorganisms (GCM) 10K type strain sequencing project: providing services to taxonomists for standard genome sequencing and annotation.</title>
        <authorList>
            <consortium name="The Broad Institute Genomics Platform"/>
            <consortium name="The Broad Institute Genome Sequencing Center for Infectious Disease"/>
            <person name="Wu L."/>
            <person name="Ma J."/>
        </authorList>
    </citation>
    <scope>NUCLEOTIDE SEQUENCE [LARGE SCALE GENOMIC DNA]</scope>
    <source>
        <strain evidence="4">CGMCC 4.1622</strain>
    </source>
</reference>
<dbReference type="Pfam" id="PF14528">
    <property type="entry name" value="LAGLIDADG_3"/>
    <property type="match status" value="1"/>
</dbReference>
<feature type="compositionally biased region" description="Polar residues" evidence="1">
    <location>
        <begin position="1"/>
        <end position="17"/>
    </location>
</feature>
<feature type="domain" description="Homing endonuclease LAGLIDADG" evidence="2">
    <location>
        <begin position="33"/>
        <end position="107"/>
    </location>
</feature>
<name>A0ABW0V790_9ACTN</name>
<proteinExistence type="predicted"/>
<gene>
    <name evidence="3" type="ORF">ACFPZF_07535</name>
</gene>
<evidence type="ECO:0000259" key="2">
    <source>
        <dbReference type="Pfam" id="PF14528"/>
    </source>
</evidence>
<dbReference type="InterPro" id="IPR004860">
    <property type="entry name" value="LAGLIDADG_dom"/>
</dbReference>
<evidence type="ECO:0000313" key="4">
    <source>
        <dbReference type="Proteomes" id="UP001596066"/>
    </source>
</evidence>
<keyword evidence="4" id="KW-1185">Reference proteome</keyword>
<organism evidence="3 4">
    <name type="scientific">Kitasatospora cinereorecta</name>
    <dbReference type="NCBI Taxonomy" id="285560"/>
    <lineage>
        <taxon>Bacteria</taxon>
        <taxon>Bacillati</taxon>
        <taxon>Actinomycetota</taxon>
        <taxon>Actinomycetes</taxon>
        <taxon>Kitasatosporales</taxon>
        <taxon>Streptomycetaceae</taxon>
        <taxon>Kitasatospora</taxon>
    </lineage>
</organism>
<dbReference type="RefSeq" id="WP_346145591.1">
    <property type="nucleotide sequence ID" value="NZ_BAAAUA010000022.1"/>
</dbReference>
<dbReference type="SUPFAM" id="SSF55608">
    <property type="entry name" value="Homing endonucleases"/>
    <property type="match status" value="1"/>
</dbReference>
<dbReference type="Proteomes" id="UP001596066">
    <property type="component" value="Unassembled WGS sequence"/>
</dbReference>
<accession>A0ABW0V790</accession>
<comment type="caution">
    <text evidence="3">The sequence shown here is derived from an EMBL/GenBank/DDBJ whole genome shotgun (WGS) entry which is preliminary data.</text>
</comment>
<evidence type="ECO:0000256" key="1">
    <source>
        <dbReference type="SAM" id="MobiDB-lite"/>
    </source>
</evidence>
<sequence length="194" mass="21427">MPASSASTCTGSVSRSAASPDWSRPRTCTFSERDYVRGLVDADGALGRTAQDLPFVSLTTASDQLMRFFCRYAEDLTGARRTVNRNARDGIYNILFTREEAVALARELYYPGCLALPRKLAAAATAASWVRPPDMRKAGPRRTWTDEEDRILLGAADPADAAERLGRSVKSCAIRKWRLVGPRKARHRFPDTCA</sequence>
<evidence type="ECO:0000313" key="3">
    <source>
        <dbReference type="EMBL" id="MFC5641210.1"/>
    </source>
</evidence>
<protein>
    <recommendedName>
        <fullName evidence="2">Homing endonuclease LAGLIDADG domain-containing protein</fullName>
    </recommendedName>
</protein>